<gene>
    <name evidence="4" type="ORF">GGQ86_000174</name>
    <name evidence="3" type="ORF">XFLAVUS301_21550</name>
</gene>
<dbReference type="InterPro" id="IPR011761">
    <property type="entry name" value="ATP-grasp"/>
</dbReference>
<dbReference type="InterPro" id="IPR016677">
    <property type="entry name" value="UCP016817_carboligase"/>
</dbReference>
<sequence length="378" mass="39209">MDIALIAISARPLAASAARAGFAALSFDLFADLDTCAHTARCVRVHKKNGCAFDGDDLIQALHSLAPTGLPVVLGGGLEDDTALMTRIAERNPILGNAPAIVRVLKDPIALAALAAHLGVPFPAVTLEAPTAETFGGAPVLEKKIGGAGGAHISRRAPDDLSPPAPGHYLQREVEGQSLSLLLLSNGSAARIVGASRQWRSQDEEHPFRYGGATGPVALPEAFAAEMLKGALSITLACGLVGLVSLDFVVNDDSWFLVEVNPRPGATLDIFDTDPLPPLLGLHLAACGGKLPEVLPVPAQAHAAGVIYAAHDMVVPQDAWPEFVADRPPAGASVLKGAPLCTVRATGPTPEVAEARMRERTQALLRDFGLGAVMEPAP</sequence>
<dbReference type="EMBL" id="JAVDPY010000001">
    <property type="protein sequence ID" value="MDR6331727.1"/>
    <property type="molecule type" value="Genomic_DNA"/>
</dbReference>
<feature type="domain" description="ATP-grasp" evidence="2">
    <location>
        <begin position="112"/>
        <end position="293"/>
    </location>
</feature>
<dbReference type="PROSITE" id="PS50975">
    <property type="entry name" value="ATP_GRASP"/>
    <property type="match status" value="1"/>
</dbReference>
<dbReference type="GO" id="GO:0005524">
    <property type="term" value="F:ATP binding"/>
    <property type="evidence" value="ECO:0007669"/>
    <property type="project" value="UniProtKB-UniRule"/>
</dbReference>
<reference evidence="3" key="1">
    <citation type="submission" date="2022-12" db="EMBL/GenBank/DDBJ databases">
        <title>Reference genome sequencing for broad-spectrum identification of bacterial and archaeal isolates by mass spectrometry.</title>
        <authorList>
            <person name="Sekiguchi Y."/>
            <person name="Tourlousse D.M."/>
        </authorList>
    </citation>
    <scope>NUCLEOTIDE SEQUENCE</scope>
    <source>
        <strain evidence="3">301</strain>
    </source>
</reference>
<dbReference type="Gene3D" id="3.30.470.20">
    <property type="entry name" value="ATP-grasp fold, B domain"/>
    <property type="match status" value="1"/>
</dbReference>
<dbReference type="AlphaFoldDB" id="A0A9W6CHM4"/>
<evidence type="ECO:0000313" key="3">
    <source>
        <dbReference type="EMBL" id="GLI22481.1"/>
    </source>
</evidence>
<evidence type="ECO:0000256" key="1">
    <source>
        <dbReference type="PROSITE-ProRule" id="PRU00409"/>
    </source>
</evidence>
<dbReference type="GO" id="GO:0046872">
    <property type="term" value="F:metal ion binding"/>
    <property type="evidence" value="ECO:0007669"/>
    <property type="project" value="InterPro"/>
</dbReference>
<name>A0A9W6CHM4_XANFL</name>
<dbReference type="PIRSF" id="PIRSF016817">
    <property type="entry name" value="UCP016817_carboligase"/>
    <property type="match status" value="1"/>
</dbReference>
<dbReference type="RefSeq" id="WP_281807458.1">
    <property type="nucleotide sequence ID" value="NZ_BSDO01000002.1"/>
</dbReference>
<keyword evidence="6" id="KW-1185">Reference proteome</keyword>
<keyword evidence="1" id="KW-0067">ATP-binding</keyword>
<evidence type="ECO:0000259" key="2">
    <source>
        <dbReference type="PROSITE" id="PS50975"/>
    </source>
</evidence>
<keyword evidence="1" id="KW-0547">Nucleotide-binding</keyword>
<reference evidence="4 6" key="2">
    <citation type="submission" date="2023-07" db="EMBL/GenBank/DDBJ databases">
        <title>Genomic Encyclopedia of Type Strains, Phase IV (KMG-IV): sequencing the most valuable type-strain genomes for metagenomic binning, comparative biology and taxonomic classification.</title>
        <authorList>
            <person name="Goeker M."/>
        </authorList>
    </citation>
    <scope>NUCLEOTIDE SEQUENCE [LARGE SCALE GENOMIC DNA]</scope>
    <source>
        <strain evidence="4 6">DSM 338</strain>
    </source>
</reference>
<dbReference type="SUPFAM" id="SSF56059">
    <property type="entry name" value="Glutathione synthetase ATP-binding domain-like"/>
    <property type="match status" value="1"/>
</dbReference>
<comment type="caution">
    <text evidence="3">The sequence shown here is derived from an EMBL/GenBank/DDBJ whole genome shotgun (WGS) entry which is preliminary data.</text>
</comment>
<evidence type="ECO:0000313" key="4">
    <source>
        <dbReference type="EMBL" id="MDR6331727.1"/>
    </source>
</evidence>
<dbReference type="InterPro" id="IPR003806">
    <property type="entry name" value="ATP-grasp_PylC-type"/>
</dbReference>
<dbReference type="Proteomes" id="UP001245370">
    <property type="component" value="Unassembled WGS sequence"/>
</dbReference>
<protein>
    <recommendedName>
        <fullName evidence="2">ATP-grasp domain-containing protein</fullName>
    </recommendedName>
</protein>
<evidence type="ECO:0000313" key="5">
    <source>
        <dbReference type="Proteomes" id="UP001144397"/>
    </source>
</evidence>
<dbReference type="EMBL" id="BSDO01000002">
    <property type="protein sequence ID" value="GLI22481.1"/>
    <property type="molecule type" value="Genomic_DNA"/>
</dbReference>
<dbReference type="Pfam" id="PF02655">
    <property type="entry name" value="ATP-grasp_3"/>
    <property type="match status" value="1"/>
</dbReference>
<proteinExistence type="predicted"/>
<evidence type="ECO:0000313" key="6">
    <source>
        <dbReference type="Proteomes" id="UP001245370"/>
    </source>
</evidence>
<accession>A0A9W6CHM4</accession>
<dbReference type="GeneID" id="95762943"/>
<dbReference type="Proteomes" id="UP001144397">
    <property type="component" value="Unassembled WGS sequence"/>
</dbReference>
<organism evidence="3 5">
    <name type="scientific">Xanthobacter flavus</name>
    <dbReference type="NCBI Taxonomy" id="281"/>
    <lineage>
        <taxon>Bacteria</taxon>
        <taxon>Pseudomonadati</taxon>
        <taxon>Pseudomonadota</taxon>
        <taxon>Alphaproteobacteria</taxon>
        <taxon>Hyphomicrobiales</taxon>
        <taxon>Xanthobacteraceae</taxon>
        <taxon>Xanthobacter</taxon>
    </lineage>
</organism>